<dbReference type="InterPro" id="IPR051400">
    <property type="entry name" value="HAD-like_hydrolase"/>
</dbReference>
<dbReference type="Gene3D" id="3.40.50.1000">
    <property type="entry name" value="HAD superfamily/HAD-like"/>
    <property type="match status" value="1"/>
</dbReference>
<dbReference type="GO" id="GO:0046872">
    <property type="term" value="F:metal ion binding"/>
    <property type="evidence" value="ECO:0007669"/>
    <property type="project" value="UniProtKB-KW"/>
</dbReference>
<comment type="caution">
    <text evidence="5">The sequence shown here is derived from an EMBL/GenBank/DDBJ whole genome shotgun (WGS) entry which is preliminary data.</text>
</comment>
<comment type="cofactor">
    <cofactor evidence="1">
        <name>Mg(2+)</name>
        <dbReference type="ChEBI" id="CHEBI:18420"/>
    </cofactor>
</comment>
<dbReference type="SUPFAM" id="SSF56784">
    <property type="entry name" value="HAD-like"/>
    <property type="match status" value="1"/>
</dbReference>
<dbReference type="GO" id="GO:0016791">
    <property type="term" value="F:phosphatase activity"/>
    <property type="evidence" value="ECO:0007669"/>
    <property type="project" value="TreeGrafter"/>
</dbReference>
<keyword evidence="2" id="KW-0479">Metal-binding</keyword>
<reference evidence="5" key="1">
    <citation type="submission" date="2021-10" db="EMBL/GenBank/DDBJ databases">
        <authorList>
            <person name="Criscuolo A."/>
        </authorList>
    </citation>
    <scope>NUCLEOTIDE SEQUENCE</scope>
    <source>
        <strain evidence="5">CIP111885</strain>
    </source>
</reference>
<dbReference type="InterPro" id="IPR041492">
    <property type="entry name" value="HAD_2"/>
</dbReference>
<dbReference type="Pfam" id="PF13419">
    <property type="entry name" value="HAD_2"/>
    <property type="match status" value="1"/>
</dbReference>
<organism evidence="5 6">
    <name type="scientific">Pseudoneobacillus rhizosphaerae</name>
    <dbReference type="NCBI Taxonomy" id="2880968"/>
    <lineage>
        <taxon>Bacteria</taxon>
        <taxon>Bacillati</taxon>
        <taxon>Bacillota</taxon>
        <taxon>Bacilli</taxon>
        <taxon>Bacillales</taxon>
        <taxon>Bacillaceae</taxon>
        <taxon>Pseudoneobacillus</taxon>
    </lineage>
</organism>
<proteinExistence type="predicted"/>
<dbReference type="Gene3D" id="1.10.150.520">
    <property type="match status" value="1"/>
</dbReference>
<dbReference type="GO" id="GO:0044281">
    <property type="term" value="P:small molecule metabolic process"/>
    <property type="evidence" value="ECO:0007669"/>
    <property type="project" value="UniProtKB-ARBA"/>
</dbReference>
<evidence type="ECO:0000256" key="1">
    <source>
        <dbReference type="ARBA" id="ARBA00001946"/>
    </source>
</evidence>
<evidence type="ECO:0000256" key="3">
    <source>
        <dbReference type="ARBA" id="ARBA00022801"/>
    </source>
</evidence>
<dbReference type="PANTHER" id="PTHR46470:SF2">
    <property type="entry name" value="GLYCERALDEHYDE 3-PHOSPHATE PHOSPHATASE"/>
    <property type="match status" value="1"/>
</dbReference>
<dbReference type="NCBIfam" id="TIGR01549">
    <property type="entry name" value="HAD-SF-IA-v1"/>
    <property type="match status" value="1"/>
</dbReference>
<keyword evidence="3 5" id="KW-0378">Hydrolase</keyword>
<dbReference type="Proteomes" id="UP000789845">
    <property type="component" value="Unassembled WGS sequence"/>
</dbReference>
<dbReference type="RefSeq" id="WP_230494888.1">
    <property type="nucleotide sequence ID" value="NZ_CAKJTG010000002.1"/>
</dbReference>
<dbReference type="InterPro" id="IPR006439">
    <property type="entry name" value="HAD-SF_hydro_IA"/>
</dbReference>
<protein>
    <submittedName>
        <fullName evidence="5">Pyrophosphatase PpaX</fullName>
        <ecNumber evidence="5">3.6.1.1</ecNumber>
    </submittedName>
</protein>
<dbReference type="SFLD" id="SFLDG01129">
    <property type="entry name" value="C1.5:_HAD__Beta-PGM__Phosphata"/>
    <property type="match status" value="1"/>
</dbReference>
<evidence type="ECO:0000256" key="4">
    <source>
        <dbReference type="ARBA" id="ARBA00022842"/>
    </source>
</evidence>
<dbReference type="InterPro" id="IPR023214">
    <property type="entry name" value="HAD_sf"/>
</dbReference>
<evidence type="ECO:0000313" key="5">
    <source>
        <dbReference type="EMBL" id="CAG9606597.1"/>
    </source>
</evidence>
<dbReference type="AlphaFoldDB" id="A0A9C7L960"/>
<name>A0A9C7L960_9BACI</name>
<accession>A0A9C7L960</accession>
<sequence>MVKAVIFDLDDTLISEKQYIESGFQHIAQSFSDKFKKNDQELFQLLMDLFNESSNNVFNRVHDKLGFNYTKKDIVELVNQYRDHVPTISYFNDVLSCLEYLKDRKIKIGIITDGYANSQRQKLMAIKAYDYFDEIIITDQLGREYWKPHPKSYKLMKEKLEVDFSEMIYVGDNPEKDFFISSIYPIKTVRINRNGVYGNRMYLNNIIENYSIYTLTELKLVIKELVE</sequence>
<gene>
    <name evidence="5" type="primary">ppaX_1</name>
    <name evidence="5" type="ORF">NEOCIP111885_00285</name>
</gene>
<evidence type="ECO:0000256" key="2">
    <source>
        <dbReference type="ARBA" id="ARBA00022723"/>
    </source>
</evidence>
<keyword evidence="6" id="KW-1185">Reference proteome</keyword>
<dbReference type="GO" id="GO:0004427">
    <property type="term" value="F:inorganic diphosphate phosphatase activity"/>
    <property type="evidence" value="ECO:0007669"/>
    <property type="project" value="UniProtKB-EC"/>
</dbReference>
<dbReference type="EC" id="3.6.1.1" evidence="5"/>
<dbReference type="PRINTS" id="PR00413">
    <property type="entry name" value="HADHALOGNASE"/>
</dbReference>
<dbReference type="EMBL" id="CAKJTG010000002">
    <property type="protein sequence ID" value="CAG9606597.1"/>
    <property type="molecule type" value="Genomic_DNA"/>
</dbReference>
<keyword evidence="4" id="KW-0460">Magnesium</keyword>
<dbReference type="SFLD" id="SFLDS00003">
    <property type="entry name" value="Haloacid_Dehalogenase"/>
    <property type="match status" value="1"/>
</dbReference>
<dbReference type="InterPro" id="IPR036412">
    <property type="entry name" value="HAD-like_sf"/>
</dbReference>
<dbReference type="PANTHER" id="PTHR46470">
    <property type="entry name" value="N-ACYLNEURAMINATE-9-PHOSPHATASE"/>
    <property type="match status" value="1"/>
</dbReference>
<evidence type="ECO:0000313" key="6">
    <source>
        <dbReference type="Proteomes" id="UP000789845"/>
    </source>
</evidence>